<evidence type="ECO:0000313" key="1">
    <source>
        <dbReference type="EMBL" id="KAJ8893456.1"/>
    </source>
</evidence>
<proteinExistence type="predicted"/>
<comment type="caution">
    <text evidence="1">The sequence shown here is derived from an EMBL/GenBank/DDBJ whole genome shotgun (WGS) entry which is preliminary data.</text>
</comment>
<evidence type="ECO:0000313" key="2">
    <source>
        <dbReference type="Proteomes" id="UP001159363"/>
    </source>
</evidence>
<reference evidence="1 2" key="1">
    <citation type="submission" date="2023-02" db="EMBL/GenBank/DDBJ databases">
        <title>LHISI_Scaffold_Assembly.</title>
        <authorList>
            <person name="Stuart O.P."/>
            <person name="Cleave R."/>
            <person name="Magrath M.J.L."/>
            <person name="Mikheyev A.S."/>
        </authorList>
    </citation>
    <scope>NUCLEOTIDE SEQUENCE [LARGE SCALE GENOMIC DNA]</scope>
    <source>
        <strain evidence="1">Daus_M_001</strain>
        <tissue evidence="1">Leg muscle</tissue>
    </source>
</reference>
<dbReference type="Proteomes" id="UP001159363">
    <property type="component" value="Chromosome 2"/>
</dbReference>
<keyword evidence="2" id="KW-1185">Reference proteome</keyword>
<gene>
    <name evidence="1" type="ORF">PR048_006054</name>
</gene>
<protein>
    <submittedName>
        <fullName evidence="1">Uncharacterized protein</fullName>
    </submittedName>
</protein>
<organism evidence="1 2">
    <name type="scientific">Dryococelus australis</name>
    <dbReference type="NCBI Taxonomy" id="614101"/>
    <lineage>
        <taxon>Eukaryota</taxon>
        <taxon>Metazoa</taxon>
        <taxon>Ecdysozoa</taxon>
        <taxon>Arthropoda</taxon>
        <taxon>Hexapoda</taxon>
        <taxon>Insecta</taxon>
        <taxon>Pterygota</taxon>
        <taxon>Neoptera</taxon>
        <taxon>Polyneoptera</taxon>
        <taxon>Phasmatodea</taxon>
        <taxon>Verophasmatodea</taxon>
        <taxon>Anareolatae</taxon>
        <taxon>Phasmatidae</taxon>
        <taxon>Eurycanthinae</taxon>
        <taxon>Dryococelus</taxon>
    </lineage>
</organism>
<dbReference type="EMBL" id="JARBHB010000002">
    <property type="protein sequence ID" value="KAJ8893456.1"/>
    <property type="molecule type" value="Genomic_DNA"/>
</dbReference>
<sequence>MGHPVAVRLMLQALASHHSDPGPIPGGSTPGPSHVGIVVDDAAFWRVFSRYFRFPRPCMSGCPGMMSIYGSQLESPSLEEWYLVLGSLYTPCSLYREQPLATRRLSHLSGGESIRTRPRLLSAV</sequence>
<name>A0ABQ9I9X8_9NEOP</name>
<accession>A0ABQ9I9X8</accession>